<evidence type="ECO:0000313" key="1">
    <source>
        <dbReference type="EMBL" id="AYN67739.1"/>
    </source>
</evidence>
<organism evidence="1 2">
    <name type="scientific">Euzebyella marina</name>
    <dbReference type="NCBI Taxonomy" id="1761453"/>
    <lineage>
        <taxon>Bacteria</taxon>
        <taxon>Pseudomonadati</taxon>
        <taxon>Bacteroidota</taxon>
        <taxon>Flavobacteriia</taxon>
        <taxon>Flavobacteriales</taxon>
        <taxon>Flavobacteriaceae</taxon>
        <taxon>Euzebyella</taxon>
    </lineage>
</organism>
<proteinExistence type="predicted"/>
<gene>
    <name evidence="1" type="ORF">D1013_10325</name>
</gene>
<dbReference type="InterPro" id="IPR018673">
    <property type="entry name" value="DUF2141"/>
</dbReference>
<dbReference type="KEGG" id="emar:D1013_10325"/>
<evidence type="ECO:0000313" key="2">
    <source>
        <dbReference type="Proteomes" id="UP000276309"/>
    </source>
</evidence>
<dbReference type="OrthoDB" id="9788332at2"/>
<keyword evidence="2" id="KW-1185">Reference proteome</keyword>
<dbReference type="Proteomes" id="UP000276309">
    <property type="component" value="Chromosome"/>
</dbReference>
<dbReference type="Pfam" id="PF09912">
    <property type="entry name" value="DUF2141"/>
    <property type="match status" value="1"/>
</dbReference>
<accession>A0A3G2L651</accession>
<name>A0A3G2L651_9FLAO</name>
<dbReference type="AlphaFoldDB" id="A0A3G2L651"/>
<reference evidence="1 2" key="1">
    <citation type="submission" date="2018-08" db="EMBL/GenBank/DDBJ databases">
        <title>The reduced genetic potential of extracellular carbohydrate catabolism in Euzebyella marina RN62, a Flavobacteriia bacterium isolated from the hadal water.</title>
        <authorList>
            <person name="Xue C."/>
        </authorList>
    </citation>
    <scope>NUCLEOTIDE SEQUENCE [LARGE SCALE GENOMIC DNA]</scope>
    <source>
        <strain evidence="1 2">RN62</strain>
    </source>
</reference>
<protein>
    <submittedName>
        <fullName evidence="1">DUF2141 domain-containing protein</fullName>
    </submittedName>
</protein>
<dbReference type="EMBL" id="CP032050">
    <property type="protein sequence ID" value="AYN67739.1"/>
    <property type="molecule type" value="Genomic_DNA"/>
</dbReference>
<sequence>MKYEQFGKIYFKLRRCRANFTTSKNKTMNMKTFTTILALASVLLINAQSEKTANIKITIENVLSEEGSVIASLHNEDTFLKSPGVKTAKEPAKKGEVTLLFENVSPGTYAILAIHDSNSNNSIDFDASGMPLESYGQTGDINPFGPPIFADAKFEVNGEDQEFRIRF</sequence>